<dbReference type="AlphaFoldDB" id="A0A9P1D8P7"/>
<evidence type="ECO:0000313" key="2">
    <source>
        <dbReference type="EMBL" id="CAL1159185.1"/>
    </source>
</evidence>
<dbReference type="EMBL" id="CAMXCT030003698">
    <property type="protein sequence ID" value="CAL4793122.1"/>
    <property type="molecule type" value="Genomic_DNA"/>
</dbReference>
<dbReference type="Proteomes" id="UP001152797">
    <property type="component" value="Unassembled WGS sequence"/>
</dbReference>
<protein>
    <submittedName>
        <fullName evidence="1">Uncharacterized protein</fullName>
    </submittedName>
</protein>
<comment type="caution">
    <text evidence="1">The sequence shown here is derived from an EMBL/GenBank/DDBJ whole genome shotgun (WGS) entry which is preliminary data.</text>
</comment>
<keyword evidence="3" id="KW-1185">Reference proteome</keyword>
<name>A0A9P1D8P7_9DINO</name>
<proteinExistence type="predicted"/>
<organism evidence="1">
    <name type="scientific">Cladocopium goreaui</name>
    <dbReference type="NCBI Taxonomy" id="2562237"/>
    <lineage>
        <taxon>Eukaryota</taxon>
        <taxon>Sar</taxon>
        <taxon>Alveolata</taxon>
        <taxon>Dinophyceae</taxon>
        <taxon>Suessiales</taxon>
        <taxon>Symbiodiniaceae</taxon>
        <taxon>Cladocopium</taxon>
    </lineage>
</organism>
<dbReference type="EMBL" id="CAMXCT020003698">
    <property type="protein sequence ID" value="CAL1159185.1"/>
    <property type="molecule type" value="Genomic_DNA"/>
</dbReference>
<dbReference type="EMBL" id="CAMXCT010003698">
    <property type="protein sequence ID" value="CAI4005810.1"/>
    <property type="molecule type" value="Genomic_DNA"/>
</dbReference>
<sequence>MTFDGRRHEVCESSRQSPTARHQKCGRHWLLIDCHCVPAVKIKRSRSTEPTEMPRRAWSCRIAASLALYRCHDQKFSIRCTDMSCALLMNNPSNHSKRILRTFLRVRCTQSPPWLHQ</sequence>
<gene>
    <name evidence="1" type="ORF">C1SCF055_LOCUS31501</name>
</gene>
<reference evidence="2" key="2">
    <citation type="submission" date="2024-04" db="EMBL/GenBank/DDBJ databases">
        <authorList>
            <person name="Chen Y."/>
            <person name="Shah S."/>
            <person name="Dougan E. K."/>
            <person name="Thang M."/>
            <person name="Chan C."/>
        </authorList>
    </citation>
    <scope>NUCLEOTIDE SEQUENCE [LARGE SCALE GENOMIC DNA]</scope>
</reference>
<evidence type="ECO:0000313" key="3">
    <source>
        <dbReference type="Proteomes" id="UP001152797"/>
    </source>
</evidence>
<reference evidence="1" key="1">
    <citation type="submission" date="2022-10" db="EMBL/GenBank/DDBJ databases">
        <authorList>
            <person name="Chen Y."/>
            <person name="Dougan E. K."/>
            <person name="Chan C."/>
            <person name="Rhodes N."/>
            <person name="Thang M."/>
        </authorList>
    </citation>
    <scope>NUCLEOTIDE SEQUENCE</scope>
</reference>
<accession>A0A9P1D8P7</accession>
<evidence type="ECO:0000313" key="1">
    <source>
        <dbReference type="EMBL" id="CAI4005810.1"/>
    </source>
</evidence>